<keyword evidence="4" id="KW-1185">Reference proteome</keyword>
<feature type="transmembrane region" description="Helical" evidence="1">
    <location>
        <begin position="246"/>
        <end position="270"/>
    </location>
</feature>
<keyword evidence="1" id="KW-0812">Transmembrane</keyword>
<dbReference type="PANTHER" id="PTHR31061:SF24">
    <property type="entry name" value="LD22376P"/>
    <property type="match status" value="1"/>
</dbReference>
<organism evidence="3 4">
    <name type="scientific">Abyssalbus ytuae</name>
    <dbReference type="NCBI Taxonomy" id="2926907"/>
    <lineage>
        <taxon>Bacteria</taxon>
        <taxon>Pseudomonadati</taxon>
        <taxon>Bacteroidota</taxon>
        <taxon>Flavobacteriia</taxon>
        <taxon>Flavobacteriales</taxon>
        <taxon>Flavobacteriaceae</taxon>
        <taxon>Abyssalbus</taxon>
    </lineage>
</organism>
<proteinExistence type="predicted"/>
<feature type="transmembrane region" description="Helical" evidence="1">
    <location>
        <begin position="9"/>
        <end position="27"/>
    </location>
</feature>
<reference evidence="3" key="1">
    <citation type="submission" date="2022-03" db="EMBL/GenBank/DDBJ databases">
        <title>Description of Abyssus ytuae gen. nov., sp. nov., a novel member of the family Flavobacteriaceae isolated from the sediment of Mariana Trench.</title>
        <authorList>
            <person name="Zhang J."/>
            <person name="Xu X."/>
        </authorList>
    </citation>
    <scope>NUCLEOTIDE SEQUENCE</scope>
    <source>
        <strain evidence="3">MT3330</strain>
    </source>
</reference>
<feature type="transmembrane region" description="Helical" evidence="1">
    <location>
        <begin position="84"/>
        <end position="101"/>
    </location>
</feature>
<accession>A0A9E6ZS09</accession>
<dbReference type="AlphaFoldDB" id="A0A9E6ZS09"/>
<feature type="transmembrane region" description="Helical" evidence="1">
    <location>
        <begin position="290"/>
        <end position="308"/>
    </location>
</feature>
<dbReference type="PANTHER" id="PTHR31061">
    <property type="entry name" value="LD22376P"/>
    <property type="match status" value="1"/>
</dbReference>
<feature type="transmembrane region" description="Helical" evidence="1">
    <location>
        <begin position="328"/>
        <end position="352"/>
    </location>
</feature>
<dbReference type="EMBL" id="CP094358">
    <property type="protein sequence ID" value="UOB16798.1"/>
    <property type="molecule type" value="Genomic_DNA"/>
</dbReference>
<feature type="transmembrane region" description="Helical" evidence="1">
    <location>
        <begin position="192"/>
        <end position="213"/>
    </location>
</feature>
<evidence type="ECO:0000259" key="2">
    <source>
        <dbReference type="Pfam" id="PF07786"/>
    </source>
</evidence>
<protein>
    <submittedName>
        <fullName evidence="3">Heparan-alpha-glucosaminide N-acetyltransferase domain-containing protein</fullName>
    </submittedName>
</protein>
<feature type="transmembrane region" description="Helical" evidence="1">
    <location>
        <begin position="134"/>
        <end position="154"/>
    </location>
</feature>
<feature type="domain" description="Heparan-alpha-glucosaminide N-acetyltransferase catalytic" evidence="2">
    <location>
        <begin position="3"/>
        <end position="223"/>
    </location>
</feature>
<feature type="transmembrane region" description="Helical" evidence="1">
    <location>
        <begin position="47"/>
        <end position="64"/>
    </location>
</feature>
<dbReference type="KEGG" id="fbm:MQE35_13760"/>
<feature type="transmembrane region" description="Helical" evidence="1">
    <location>
        <begin position="220"/>
        <end position="240"/>
    </location>
</feature>
<evidence type="ECO:0000256" key="1">
    <source>
        <dbReference type="SAM" id="Phobius"/>
    </source>
</evidence>
<feature type="transmembrane region" description="Helical" evidence="1">
    <location>
        <begin position="107"/>
        <end position="127"/>
    </location>
</feature>
<sequence length="361" mass="41046">MKRVQSVDFLRGLTILLMILVNTPGDWSHVYPLLLHAQWNGLTLADFVFPFFLFIVGVSISFVYKKKEKSAKTYKKIFVRSVKLVLLGLFLNAFTPFFPFIETESLRFPGVLQRIGIVFCIASVLYLNLNRKALIITSIFTLIGYWLWVAFIPLPNGSLPTLDRSPDNWANYLDYLLLKGHMWKQDYDPEGILSTIPAIISALSGTIIGEMLIQKTENKFKLLISTGLGLLISGIIWGIFYPVNKALWSSTFVLITSGCGTLILAILYYFMDSKNYNFGKIIKSVGSNAIIIYFLSSILSKAFYMIKVDDSRSLHGWLFENLFVYDVITAKLSSFLYALVVVSFYTLLAFILEKKKIFIKV</sequence>
<evidence type="ECO:0000313" key="4">
    <source>
        <dbReference type="Proteomes" id="UP000831290"/>
    </source>
</evidence>
<dbReference type="Pfam" id="PF07786">
    <property type="entry name" value="HGSNAT_cat"/>
    <property type="match status" value="1"/>
</dbReference>
<gene>
    <name evidence="3" type="ORF">MQE35_13760</name>
</gene>
<dbReference type="InterPro" id="IPR012429">
    <property type="entry name" value="HGSNAT_cat"/>
</dbReference>
<keyword evidence="1" id="KW-0472">Membrane</keyword>
<dbReference type="Proteomes" id="UP000831290">
    <property type="component" value="Chromosome"/>
</dbReference>
<dbReference type="RefSeq" id="WP_255842036.1">
    <property type="nucleotide sequence ID" value="NZ_CP094358.1"/>
</dbReference>
<name>A0A9E6ZS09_9FLAO</name>
<evidence type="ECO:0000313" key="3">
    <source>
        <dbReference type="EMBL" id="UOB16798.1"/>
    </source>
</evidence>
<keyword evidence="1" id="KW-1133">Transmembrane helix</keyword>